<feature type="short sequence motif" description="'HIGH' region" evidence="9">
    <location>
        <begin position="41"/>
        <end position="51"/>
    </location>
</feature>
<dbReference type="InterPro" id="IPR013155">
    <property type="entry name" value="M/V/L/I-tRNA-synth_anticd-bd"/>
</dbReference>
<name>A0A1H6FF54_9GAMM</name>
<dbReference type="GO" id="GO:0005524">
    <property type="term" value="F:ATP binding"/>
    <property type="evidence" value="ECO:0007669"/>
    <property type="project" value="UniProtKB-UniRule"/>
</dbReference>
<reference evidence="15 16" key="1">
    <citation type="submission" date="2016-10" db="EMBL/GenBank/DDBJ databases">
        <authorList>
            <person name="de Groot N.N."/>
        </authorList>
    </citation>
    <scope>NUCLEOTIDE SEQUENCE [LARGE SCALE GENOMIC DNA]</scope>
    <source>
        <strain evidence="15">MBHS1</strain>
    </source>
</reference>
<dbReference type="PANTHER" id="PTHR43740:SF2">
    <property type="entry name" value="LEUCINE--TRNA LIGASE, MITOCHONDRIAL"/>
    <property type="match status" value="1"/>
</dbReference>
<evidence type="ECO:0000256" key="8">
    <source>
        <dbReference type="ARBA" id="ARBA00047469"/>
    </source>
</evidence>
<dbReference type="Gene3D" id="3.40.50.620">
    <property type="entry name" value="HUPs"/>
    <property type="match status" value="2"/>
</dbReference>
<sequence length="807" mass="91636">MNQYNPETIETQVQQQWEANRAFQVKEDPDKEKFYCLSMFPYPSGQLHMGHVRNYTIGDVISRYHRMQGKNVLQPMGWDAFGLPAENAAIKNQVPPAKWTYENIDYMRGQLQRLGFAYDWSRELATCKPEYYRWEQWFFTRLYEKGLVYKKTAMVNWDPVDQTVLANEQVIDGRGWRSGALVERREIPQWFIRITDYAEELLQGLEQLEDWPDAVKIMQKNWIGRSEGVEIQFSVNDTPLKVFTTRPDTLMGVTYVAIAAEHPLVKALAETNPALQDFIHECQKTGTAEADMETMEKKGMDTGLRAIHPISGQSVPLWAANFVLMSYGSGAVMSVPGHDQRDFEFAQKYDLPIQQVIIPEGGESNPEMDAAFTEKGVLINSGQFNGLTSKQAFDAIAEHLEAASLGQKQVHYRLRDWGISRQRYWGCPIPMIHQADGGTQAVPSTDLPVTLPEDVVPEGTTSPLKTDAAFYALADGAQRETDTFDTFMESSWYYARYACPDADTMLDERANYWLPVDQYVGGIEHAILHLLYARFFHKLLRDENLLDSDEPFKRLLTQGMVLKDGAKMSKSKGNTVDPQHLIEQYGADTVRLFMMFAAPPEQSLEWSDSGVEGSFRFLKRLWKQVDTHIEQGDVPALDNSVLDKKQKDIRRKIHETIAKVSDDMQRRYTFNTAIAACMELLNTLGRSDEQAQSQAIVREGLEAVVQMLSPIVPHITQKLWENLGHSGFVLDTNWPEVDASALVKDTIMIVVQVNGKVRAKLEVEINADKNQIEEMALALPNVQKFTEGKTLRKIIVVPGKLVSIVAN</sequence>
<comment type="similarity">
    <text evidence="1 9 10">Belongs to the class-I aminoacyl-tRNA synthetase family.</text>
</comment>
<dbReference type="InterPro" id="IPR015413">
    <property type="entry name" value="Methionyl/Leucyl_tRNA_Synth"/>
</dbReference>
<comment type="catalytic activity">
    <reaction evidence="8 9">
        <text>tRNA(Leu) + L-leucine + ATP = L-leucyl-tRNA(Leu) + AMP + diphosphate</text>
        <dbReference type="Rhea" id="RHEA:11688"/>
        <dbReference type="Rhea" id="RHEA-COMP:9613"/>
        <dbReference type="Rhea" id="RHEA-COMP:9622"/>
        <dbReference type="ChEBI" id="CHEBI:30616"/>
        <dbReference type="ChEBI" id="CHEBI:33019"/>
        <dbReference type="ChEBI" id="CHEBI:57427"/>
        <dbReference type="ChEBI" id="CHEBI:78442"/>
        <dbReference type="ChEBI" id="CHEBI:78494"/>
        <dbReference type="ChEBI" id="CHEBI:456215"/>
        <dbReference type="EC" id="6.1.1.4"/>
    </reaction>
</comment>
<dbReference type="EC" id="6.1.1.4" evidence="9"/>
<keyword evidence="5 9" id="KW-0067">ATP-binding</keyword>
<dbReference type="Pfam" id="PF00133">
    <property type="entry name" value="tRNA-synt_1"/>
    <property type="match status" value="1"/>
</dbReference>
<evidence type="ECO:0000256" key="4">
    <source>
        <dbReference type="ARBA" id="ARBA00022741"/>
    </source>
</evidence>
<dbReference type="SUPFAM" id="SSF52374">
    <property type="entry name" value="Nucleotidylyl transferase"/>
    <property type="match status" value="1"/>
</dbReference>
<evidence type="ECO:0000256" key="7">
    <source>
        <dbReference type="ARBA" id="ARBA00023146"/>
    </source>
</evidence>
<evidence type="ECO:0000259" key="11">
    <source>
        <dbReference type="Pfam" id="PF00133"/>
    </source>
</evidence>
<evidence type="ECO:0000256" key="2">
    <source>
        <dbReference type="ARBA" id="ARBA00022490"/>
    </source>
</evidence>
<dbReference type="Pfam" id="PF08264">
    <property type="entry name" value="Anticodon_1"/>
    <property type="match status" value="1"/>
</dbReference>
<dbReference type="PRINTS" id="PR00985">
    <property type="entry name" value="TRNASYNTHLEU"/>
</dbReference>
<dbReference type="InterPro" id="IPR002302">
    <property type="entry name" value="Leu-tRNA-ligase"/>
</dbReference>
<dbReference type="InterPro" id="IPR009008">
    <property type="entry name" value="Val/Leu/Ile-tRNA-synth_edit"/>
</dbReference>
<evidence type="ECO:0000259" key="12">
    <source>
        <dbReference type="Pfam" id="PF08264"/>
    </source>
</evidence>
<dbReference type="AlphaFoldDB" id="A0A1H6FF54"/>
<evidence type="ECO:0000256" key="3">
    <source>
        <dbReference type="ARBA" id="ARBA00022598"/>
    </source>
</evidence>
<organism evidence="15 16">
    <name type="scientific">Candidatus Venteria ishoeyi</name>
    <dbReference type="NCBI Taxonomy" id="1899563"/>
    <lineage>
        <taxon>Bacteria</taxon>
        <taxon>Pseudomonadati</taxon>
        <taxon>Pseudomonadota</taxon>
        <taxon>Gammaproteobacteria</taxon>
        <taxon>Thiotrichales</taxon>
        <taxon>Thiotrichaceae</taxon>
        <taxon>Venteria</taxon>
    </lineage>
</organism>
<evidence type="ECO:0000259" key="13">
    <source>
        <dbReference type="Pfam" id="PF09334"/>
    </source>
</evidence>
<evidence type="ECO:0000313" key="16">
    <source>
        <dbReference type="Proteomes" id="UP000236724"/>
    </source>
</evidence>
<feature type="domain" description="Methionyl/Valyl/Leucyl/Isoleucyl-tRNA synthetase anticodon-binding" evidence="12">
    <location>
        <begin position="647"/>
        <end position="768"/>
    </location>
</feature>
<dbReference type="CDD" id="cd07958">
    <property type="entry name" value="Anticodon_Ia_Leu_BEm"/>
    <property type="match status" value="1"/>
</dbReference>
<dbReference type="FunFam" id="3.90.740.10:FF:000012">
    <property type="entry name" value="Leucine--tRNA ligase"/>
    <property type="match status" value="1"/>
</dbReference>
<gene>
    <name evidence="9 15" type="primary">leuS</name>
    <name evidence="15" type="ORF">MBHS_04592</name>
</gene>
<dbReference type="RefSeq" id="WP_103922218.1">
    <property type="nucleotide sequence ID" value="NZ_FMSV02000556.1"/>
</dbReference>
<proteinExistence type="inferred from homology"/>
<evidence type="ECO:0000256" key="1">
    <source>
        <dbReference type="ARBA" id="ARBA00005594"/>
    </source>
</evidence>
<dbReference type="Pfam" id="PF13603">
    <property type="entry name" value="tRNA-synt_1_2"/>
    <property type="match status" value="1"/>
</dbReference>
<keyword evidence="2 9" id="KW-0963">Cytoplasm</keyword>
<dbReference type="Gene3D" id="1.10.730.10">
    <property type="entry name" value="Isoleucyl-tRNA Synthetase, Domain 1"/>
    <property type="match status" value="1"/>
</dbReference>
<dbReference type="SUPFAM" id="SSF50677">
    <property type="entry name" value="ValRS/IleRS/LeuRS editing domain"/>
    <property type="match status" value="1"/>
</dbReference>
<dbReference type="Gene3D" id="3.10.20.590">
    <property type="match status" value="1"/>
</dbReference>
<keyword evidence="6 9" id="KW-0648">Protein biosynthesis</keyword>
<feature type="domain" description="Aminoacyl-tRNA synthetase class Ia" evidence="11">
    <location>
        <begin position="414"/>
        <end position="606"/>
    </location>
</feature>
<accession>A0A1H6FF54</accession>
<dbReference type="EMBL" id="FMSV02000556">
    <property type="protein sequence ID" value="SEH08700.1"/>
    <property type="molecule type" value="Genomic_DNA"/>
</dbReference>
<dbReference type="GO" id="GO:0002161">
    <property type="term" value="F:aminoacyl-tRNA deacylase activity"/>
    <property type="evidence" value="ECO:0007669"/>
    <property type="project" value="InterPro"/>
</dbReference>
<dbReference type="FunFam" id="1.10.730.10:FF:000011">
    <property type="entry name" value="Leucine--tRNA ligase chloroplastic/mitochondrial"/>
    <property type="match status" value="1"/>
</dbReference>
<dbReference type="InterPro" id="IPR025709">
    <property type="entry name" value="Leu_tRNA-synth_edit"/>
</dbReference>
<comment type="subcellular location">
    <subcellularLocation>
        <location evidence="9">Cytoplasm</location>
    </subcellularLocation>
</comment>
<dbReference type="OrthoDB" id="9810365at2"/>
<feature type="domain" description="Leucyl-tRNA synthetase editing" evidence="14">
    <location>
        <begin position="220"/>
        <end position="401"/>
    </location>
</feature>
<protein>
    <recommendedName>
        <fullName evidence="9">Leucine--tRNA ligase</fullName>
        <ecNumber evidence="9">6.1.1.4</ecNumber>
    </recommendedName>
    <alternativeName>
        <fullName evidence="9">Leucyl-tRNA synthetase</fullName>
        <shortName evidence="9">LeuRS</shortName>
    </alternativeName>
</protein>
<dbReference type="PANTHER" id="PTHR43740">
    <property type="entry name" value="LEUCYL-TRNA SYNTHETASE"/>
    <property type="match status" value="1"/>
</dbReference>
<dbReference type="NCBIfam" id="TIGR00396">
    <property type="entry name" value="leuS_bact"/>
    <property type="match status" value="1"/>
</dbReference>
<dbReference type="Proteomes" id="UP000236724">
    <property type="component" value="Unassembled WGS sequence"/>
</dbReference>
<dbReference type="CDD" id="cd00812">
    <property type="entry name" value="LeuRS_core"/>
    <property type="match status" value="1"/>
</dbReference>
<dbReference type="InterPro" id="IPR001412">
    <property type="entry name" value="aa-tRNA-synth_I_CS"/>
</dbReference>
<keyword evidence="16" id="KW-1185">Reference proteome</keyword>
<evidence type="ECO:0000256" key="10">
    <source>
        <dbReference type="RuleBase" id="RU363035"/>
    </source>
</evidence>
<dbReference type="GO" id="GO:0005829">
    <property type="term" value="C:cytosol"/>
    <property type="evidence" value="ECO:0007669"/>
    <property type="project" value="TreeGrafter"/>
</dbReference>
<dbReference type="GO" id="GO:0004823">
    <property type="term" value="F:leucine-tRNA ligase activity"/>
    <property type="evidence" value="ECO:0007669"/>
    <property type="project" value="UniProtKB-UniRule"/>
</dbReference>
<dbReference type="Pfam" id="PF09334">
    <property type="entry name" value="tRNA-synt_1g"/>
    <property type="match status" value="1"/>
</dbReference>
<evidence type="ECO:0000313" key="15">
    <source>
        <dbReference type="EMBL" id="SEH08700.1"/>
    </source>
</evidence>
<keyword evidence="3 9" id="KW-0436">Ligase</keyword>
<feature type="binding site" evidence="9">
    <location>
        <position position="570"/>
    </location>
    <ligand>
        <name>ATP</name>
        <dbReference type="ChEBI" id="CHEBI:30616"/>
    </ligand>
</feature>
<evidence type="ECO:0000256" key="6">
    <source>
        <dbReference type="ARBA" id="ARBA00022917"/>
    </source>
</evidence>
<dbReference type="InterPro" id="IPR014729">
    <property type="entry name" value="Rossmann-like_a/b/a_fold"/>
</dbReference>
<dbReference type="InterPro" id="IPR002300">
    <property type="entry name" value="aa-tRNA-synth_Ia"/>
</dbReference>
<dbReference type="FunFam" id="3.10.20.590:FF:000001">
    <property type="entry name" value="Leucine--tRNA ligase"/>
    <property type="match status" value="1"/>
</dbReference>
<evidence type="ECO:0000259" key="14">
    <source>
        <dbReference type="Pfam" id="PF13603"/>
    </source>
</evidence>
<keyword evidence="4 9" id="KW-0547">Nucleotide-binding</keyword>
<keyword evidence="7 9" id="KW-0030">Aminoacyl-tRNA synthetase</keyword>
<dbReference type="SUPFAM" id="SSF47323">
    <property type="entry name" value="Anticodon-binding domain of a subclass of class I aminoacyl-tRNA synthetases"/>
    <property type="match status" value="1"/>
</dbReference>
<feature type="short sequence motif" description="'KMSKS' region" evidence="9">
    <location>
        <begin position="567"/>
        <end position="571"/>
    </location>
</feature>
<evidence type="ECO:0000256" key="9">
    <source>
        <dbReference type="HAMAP-Rule" id="MF_00049"/>
    </source>
</evidence>
<dbReference type="HAMAP" id="MF_00049_B">
    <property type="entry name" value="Leu_tRNA_synth_B"/>
    <property type="match status" value="1"/>
</dbReference>
<evidence type="ECO:0000256" key="5">
    <source>
        <dbReference type="ARBA" id="ARBA00022840"/>
    </source>
</evidence>
<feature type="domain" description="Methionyl/Leucyl tRNA synthetase" evidence="13">
    <location>
        <begin position="38"/>
        <end position="170"/>
    </location>
</feature>
<dbReference type="GO" id="GO:0006429">
    <property type="term" value="P:leucyl-tRNA aminoacylation"/>
    <property type="evidence" value="ECO:0007669"/>
    <property type="project" value="UniProtKB-UniRule"/>
</dbReference>
<dbReference type="InterPro" id="IPR009080">
    <property type="entry name" value="tRNAsynth_Ia_anticodon-bd"/>
</dbReference>
<dbReference type="FunFam" id="3.40.50.620:FF:000395">
    <property type="entry name" value="Leucine--tRNA ligase"/>
    <property type="match status" value="1"/>
</dbReference>
<dbReference type="PROSITE" id="PS00178">
    <property type="entry name" value="AA_TRNA_LIGASE_I"/>
    <property type="match status" value="1"/>
</dbReference>